<dbReference type="EMBL" id="SMAF01000003">
    <property type="protein sequence ID" value="TCT00387.1"/>
    <property type="molecule type" value="Genomic_DNA"/>
</dbReference>
<evidence type="ECO:0000313" key="3">
    <source>
        <dbReference type="Proteomes" id="UP000294599"/>
    </source>
</evidence>
<evidence type="ECO:0000259" key="1">
    <source>
        <dbReference type="Pfam" id="PF08241"/>
    </source>
</evidence>
<feature type="domain" description="Methyltransferase type 11" evidence="1">
    <location>
        <begin position="49"/>
        <end position="143"/>
    </location>
</feature>
<dbReference type="Proteomes" id="UP000294599">
    <property type="component" value="Unassembled WGS sequence"/>
</dbReference>
<organism evidence="2 3">
    <name type="scientific">Pseudofulvimonas gallinarii</name>
    <dbReference type="NCBI Taxonomy" id="634155"/>
    <lineage>
        <taxon>Bacteria</taxon>
        <taxon>Pseudomonadati</taxon>
        <taxon>Pseudomonadota</taxon>
        <taxon>Gammaproteobacteria</taxon>
        <taxon>Lysobacterales</taxon>
        <taxon>Rhodanobacteraceae</taxon>
        <taxon>Pseudofulvimonas</taxon>
    </lineage>
</organism>
<dbReference type="OrthoDB" id="9801609at2"/>
<dbReference type="AlphaFoldDB" id="A0A4R3LQP1"/>
<accession>A0A4R3LQP1</accession>
<keyword evidence="2" id="KW-0489">Methyltransferase</keyword>
<dbReference type="InterPro" id="IPR029063">
    <property type="entry name" value="SAM-dependent_MTases_sf"/>
</dbReference>
<dbReference type="Pfam" id="PF08241">
    <property type="entry name" value="Methyltransf_11"/>
    <property type="match status" value="1"/>
</dbReference>
<keyword evidence="2" id="KW-0808">Transferase</keyword>
<dbReference type="GO" id="GO:0032259">
    <property type="term" value="P:methylation"/>
    <property type="evidence" value="ECO:0007669"/>
    <property type="project" value="UniProtKB-KW"/>
</dbReference>
<proteinExistence type="predicted"/>
<name>A0A4R3LQP1_9GAMM</name>
<comment type="caution">
    <text evidence="2">The sequence shown here is derived from an EMBL/GenBank/DDBJ whole genome shotgun (WGS) entry which is preliminary data.</text>
</comment>
<dbReference type="GO" id="GO:0008757">
    <property type="term" value="F:S-adenosylmethionine-dependent methyltransferase activity"/>
    <property type="evidence" value="ECO:0007669"/>
    <property type="project" value="InterPro"/>
</dbReference>
<dbReference type="RefSeq" id="WP_123522423.1">
    <property type="nucleotide sequence ID" value="NZ_JBHLWF010000007.1"/>
</dbReference>
<reference evidence="2 3" key="1">
    <citation type="submission" date="2019-03" db="EMBL/GenBank/DDBJ databases">
        <title>Genomic Encyclopedia of Type Strains, Phase IV (KMG-IV): sequencing the most valuable type-strain genomes for metagenomic binning, comparative biology and taxonomic classification.</title>
        <authorList>
            <person name="Goeker M."/>
        </authorList>
    </citation>
    <scope>NUCLEOTIDE SEQUENCE [LARGE SCALE GENOMIC DNA]</scope>
    <source>
        <strain evidence="2 3">DSM 21944</strain>
    </source>
</reference>
<protein>
    <submittedName>
        <fullName evidence="2">Methyltransferase family protein</fullName>
    </submittedName>
</protein>
<dbReference type="CDD" id="cd02440">
    <property type="entry name" value="AdoMet_MTases"/>
    <property type="match status" value="1"/>
</dbReference>
<dbReference type="PANTHER" id="PTHR43464:SF83">
    <property type="entry name" value="MALONYL-[ACYL-CARRIER PROTEIN] O-METHYLTRANSFERASE"/>
    <property type="match status" value="1"/>
</dbReference>
<gene>
    <name evidence="2" type="ORF">EDC25_103155</name>
</gene>
<keyword evidence="3" id="KW-1185">Reference proteome</keyword>
<dbReference type="PANTHER" id="PTHR43464">
    <property type="entry name" value="METHYLTRANSFERASE"/>
    <property type="match status" value="1"/>
</dbReference>
<evidence type="ECO:0000313" key="2">
    <source>
        <dbReference type="EMBL" id="TCT00387.1"/>
    </source>
</evidence>
<dbReference type="SUPFAM" id="SSF53335">
    <property type="entry name" value="S-adenosyl-L-methionine-dependent methyltransferases"/>
    <property type="match status" value="1"/>
</dbReference>
<dbReference type="InterPro" id="IPR013216">
    <property type="entry name" value="Methyltransf_11"/>
</dbReference>
<dbReference type="Gene3D" id="3.40.50.150">
    <property type="entry name" value="Vaccinia Virus protein VP39"/>
    <property type="match status" value="1"/>
</dbReference>
<sequence>MSDPSAIAGQPVLPFTGERFTPECVREIWYEHWHRYAFARTLCSGKRVLDAACGEGYGSAMLAPLASQVIGVDVDAATIAHAQAKYRDLANLRFRHGSVSALDLDDASVDVIVSFETIEHLAEQEAMLAEFRRVLAADGLLVISSPDRETYNADGAAPNPYHVRELSRGEFETLLRSRFPALALYGQKLAFHSTLWRLPHGDGSAQTLLLAEDGALATAHEAPVYYVAVCARDGALLPALPGLSVFSDRQASVYGHYHSEIRRMIHADHRIIELEREVAALRAALDRS</sequence>